<sequence>MSSQHSDHKRDANVRVDVTNPDGTTKAIHVDVRCDKSPDAADVEEDLSEIWEEELPDKVAGGRDRNAVVSILEPVMRIARDQQHYRIVATFTVQVKIHAFERRYMNTHDKMFDFVSLRYLYRRGEDFEVKPDGDSMTEDIRFTHETTDSKSLTVGISGEADVVTAGKVMPSASVHVQRDNKITIERTMRSWRKGLSYESYVHNPTSSEPGGWPGESFVTESFHHHTFKARSDHPPPFCRCADRKCGPICPFRAIDAYDRCAHWFWQTEARSHVWEPEIFASVALPITVIRKLPVARMIREQDLHFDFSLRVRLRELGWRFKDRINPFRSAKPAEVRAGDDFGYPLAVEKVKFCVACCTALIKPPQGPTRDLESEAQAAVAKYGIKAGWLVTWKEMQRENDRRRRREMSKNRQKESEQRVQQQKEKEEREIREREAKQEREEKELRGRKHIDDLERLLFAVSWWFCLW</sequence>
<dbReference type="EMBL" id="JANBVN010000165">
    <property type="protein sequence ID" value="KAJ9137014.1"/>
    <property type="molecule type" value="Genomic_DNA"/>
</dbReference>
<evidence type="ECO:0000313" key="2">
    <source>
        <dbReference type="EMBL" id="KAJ9137014.1"/>
    </source>
</evidence>
<proteinExistence type="predicted"/>
<feature type="region of interest" description="Disordered" evidence="1">
    <location>
        <begin position="399"/>
        <end position="444"/>
    </location>
</feature>
<accession>A0AA38VK15</accession>
<dbReference type="Proteomes" id="UP001174691">
    <property type="component" value="Unassembled WGS sequence"/>
</dbReference>
<feature type="region of interest" description="Disordered" evidence="1">
    <location>
        <begin position="1"/>
        <end position="22"/>
    </location>
</feature>
<keyword evidence="3" id="KW-1185">Reference proteome</keyword>
<evidence type="ECO:0000313" key="3">
    <source>
        <dbReference type="Proteomes" id="UP001174691"/>
    </source>
</evidence>
<organism evidence="2 3">
    <name type="scientific">Coniochaeta hoffmannii</name>
    <dbReference type="NCBI Taxonomy" id="91930"/>
    <lineage>
        <taxon>Eukaryota</taxon>
        <taxon>Fungi</taxon>
        <taxon>Dikarya</taxon>
        <taxon>Ascomycota</taxon>
        <taxon>Pezizomycotina</taxon>
        <taxon>Sordariomycetes</taxon>
        <taxon>Sordariomycetidae</taxon>
        <taxon>Coniochaetales</taxon>
        <taxon>Coniochaetaceae</taxon>
        <taxon>Coniochaeta</taxon>
    </lineage>
</organism>
<comment type="caution">
    <text evidence="2">The sequence shown here is derived from an EMBL/GenBank/DDBJ whole genome shotgun (WGS) entry which is preliminary data.</text>
</comment>
<gene>
    <name evidence="2" type="ORF">NKR19_g8329</name>
</gene>
<name>A0AA38VK15_9PEZI</name>
<evidence type="ECO:0000256" key="1">
    <source>
        <dbReference type="SAM" id="MobiDB-lite"/>
    </source>
</evidence>
<feature type="compositionally biased region" description="Basic and acidic residues" evidence="1">
    <location>
        <begin position="1"/>
        <end position="14"/>
    </location>
</feature>
<protein>
    <submittedName>
        <fullName evidence="2">Uncharacterized protein</fullName>
    </submittedName>
</protein>
<reference evidence="2" key="1">
    <citation type="submission" date="2022-07" db="EMBL/GenBank/DDBJ databases">
        <title>Fungi with potential for degradation of polypropylene.</title>
        <authorList>
            <person name="Gostincar C."/>
        </authorList>
    </citation>
    <scope>NUCLEOTIDE SEQUENCE</scope>
    <source>
        <strain evidence="2">EXF-13287</strain>
    </source>
</reference>
<dbReference type="AlphaFoldDB" id="A0AA38VK15"/>